<gene>
    <name evidence="1" type="ORF">Sylvanvirus14_11</name>
</gene>
<evidence type="ECO:0000313" key="1">
    <source>
        <dbReference type="EMBL" id="AYV86926.1"/>
    </source>
</evidence>
<dbReference type="EMBL" id="MK072520">
    <property type="protein sequence ID" value="AYV86926.1"/>
    <property type="molecule type" value="Genomic_DNA"/>
</dbReference>
<protein>
    <submittedName>
        <fullName evidence="1">Uncharacterized protein</fullName>
    </submittedName>
</protein>
<organism evidence="1">
    <name type="scientific">Sylvanvirus sp</name>
    <dbReference type="NCBI Taxonomy" id="2487774"/>
    <lineage>
        <taxon>Viruses</taxon>
    </lineage>
</organism>
<accession>A0A3G5AIC8</accession>
<sequence length="127" mass="14347">MNALSKVILFGLFLVLIILALSHYYHQSKRHYSSRIQTQLKGLLFDVKQHLTLAESLSKTNPLSAFQQSCYAAASIDAMRRIAPEEDLKQLIGTTLDEECADAKRIQTSLWQQFKTSSHSSSPVIHK</sequence>
<name>A0A3G5AIC8_9VIRU</name>
<proteinExistence type="predicted"/>
<reference evidence="1" key="1">
    <citation type="submission" date="2018-10" db="EMBL/GenBank/DDBJ databases">
        <title>Hidden diversity of soil giant viruses.</title>
        <authorList>
            <person name="Schulz F."/>
            <person name="Alteio L."/>
            <person name="Goudeau D."/>
            <person name="Ryan E.M."/>
            <person name="Malmstrom R.R."/>
            <person name="Blanchard J."/>
            <person name="Woyke T."/>
        </authorList>
    </citation>
    <scope>NUCLEOTIDE SEQUENCE</scope>
    <source>
        <strain evidence="1">SYV1</strain>
    </source>
</reference>